<dbReference type="InterPro" id="IPR007253">
    <property type="entry name" value="Cell_wall-bd_2"/>
</dbReference>
<keyword evidence="4" id="KW-1185">Reference proteome</keyword>
<dbReference type="AlphaFoldDB" id="A0A4P6F6S6"/>
<dbReference type="EMBL" id="CP035493">
    <property type="protein sequence ID" value="QAY68927.1"/>
    <property type="molecule type" value="Genomic_DNA"/>
</dbReference>
<feature type="chain" id="PRO_5039224332" description="Cell wall-binding repeat-containing protein" evidence="2">
    <location>
        <begin position="23"/>
        <end position="1082"/>
    </location>
</feature>
<accession>A0A4P6F6S6</accession>
<sequence length="1082" mass="108818">MTGALVAVLLPLSAVEAATVPAAVTATQFTPGNIISDALFYDGAAMTAAQVQSFLNEKGSGCVAGNAPCLKNYVVTTPSMAADSYCKAYAGATNESAASIVAKVGQACGVSQKVLLVLLQKETSLVTKSAPTTGNYDRATGYGCPDTGPGGTANCNTNYYGFFNQLRLAARQYKVYRANATRYAYQAGRVNQVQYNPNTACGTASVFIENQATAGLYIYTPYVPNAAALAAYPGTGDSCSSYGNRNFFMTYGAWFGDPRGLVTGALVRAAGTAPVYLIDGTGKRYVPDVGMLEELTTALGNVTEVPDSVLGGYATLPAVQRLVHNPATDELLWLSQGRLNWFGSMPVVYAWAGTSATWIDVDPAVLARFPRGPGIPSVTSGVVSVGRVDGGWGSWALPGETIGTTGQSKPLQAISVNYVGSPGSSLTCTAAVSGSGWAGAVKQSATCGTTTIQHLEAVQLRLAGPDASTKSVVYRAYVTGRGWTGWAANGATAGAPGLTVEAVQVQVATKPQITGAAQVGASVTVTPGAVPAGTTVGYQWLAGGAAISGATSPTYVVAPTVVGKALTVEVTMTPPGGQPFLVTSDATGAVAPGVLSAPTPTIGGTARVGSSLSVTTGSWTTGAQLSYQWSAGSTPIPGATATTYTPTAADLGKTITFAVSGTLAGYTSVQRVSAPTPAVAQGVLTAPLPVTSGPAMVGLVQLATPGTWTVGTALTYQWLSAGVPIAGATGASYSPVAADVGKALSVRVTGTQAGYATVSQVSAATTTVVPASATPPPGSLKGFTPGQSTRLAGPTRYETAIEVSQRFSPGVPVVYVATGADFPDGLAAAAAAAVRGGPLLLSMPTSLPGAVRAEIERLAPKQIVVVGGPSVLSDDVAAALGMIAPTIRVSGADRYATALAVSAAFTRASEAFVATGEDFPDALAASAAAGAADAPVFLVESSAQVAPGALVSRLRELGVTTVRLAGSPAVVSRGVEDSLRSQGMTVHRYGGADRYATAAAIATLFPQGTSTAFFATGADYPDALAAAALAGRLRSPVLTSVQQCIPASGSDVLAALSINTRVVLGSEPVLSDAVLRGQRCAG</sequence>
<dbReference type="Proteomes" id="UP000292118">
    <property type="component" value="Chromosome"/>
</dbReference>
<proteinExistence type="predicted"/>
<feature type="region of interest" description="Disordered" evidence="1">
    <location>
        <begin position="770"/>
        <end position="791"/>
    </location>
</feature>
<dbReference type="InterPro" id="IPR051922">
    <property type="entry name" value="Bact_Sporulation_Assoc"/>
</dbReference>
<dbReference type="Pfam" id="PF07538">
    <property type="entry name" value="ChW"/>
    <property type="match status" value="1"/>
</dbReference>
<keyword evidence="2" id="KW-0732">Signal</keyword>
<organism evidence="3 4">
    <name type="scientific">Xylanimonas protaetiae</name>
    <dbReference type="NCBI Taxonomy" id="2509457"/>
    <lineage>
        <taxon>Bacteria</taxon>
        <taxon>Bacillati</taxon>
        <taxon>Actinomycetota</taxon>
        <taxon>Actinomycetes</taxon>
        <taxon>Micrococcales</taxon>
        <taxon>Promicromonosporaceae</taxon>
        <taxon>Xylanimonas</taxon>
    </lineage>
</organism>
<evidence type="ECO:0000313" key="4">
    <source>
        <dbReference type="Proteomes" id="UP000292118"/>
    </source>
</evidence>
<dbReference type="RefSeq" id="WP_129186328.1">
    <property type="nucleotide sequence ID" value="NZ_CP035493.1"/>
</dbReference>
<dbReference type="Gene3D" id="2.60.40.2700">
    <property type="match status" value="3"/>
</dbReference>
<dbReference type="OrthoDB" id="9764271at2"/>
<dbReference type="SMART" id="SM00728">
    <property type="entry name" value="ChW"/>
    <property type="match status" value="3"/>
</dbReference>
<dbReference type="InterPro" id="IPR006637">
    <property type="entry name" value="ChW"/>
</dbReference>
<reference evidence="3 4" key="1">
    <citation type="submission" date="2019-01" db="EMBL/GenBank/DDBJ databases">
        <title>Genome sequencing of strain FW10M-9.</title>
        <authorList>
            <person name="Heo J."/>
            <person name="Kim S.-J."/>
            <person name="Kim J.-S."/>
            <person name="Hong S.-B."/>
            <person name="Kwon S.-W."/>
        </authorList>
    </citation>
    <scope>NUCLEOTIDE SEQUENCE [LARGE SCALE GENOMIC DNA]</scope>
    <source>
        <strain evidence="3 4">FW10M-9</strain>
    </source>
</reference>
<protein>
    <recommendedName>
        <fullName evidence="5">Cell wall-binding repeat-containing protein</fullName>
    </recommendedName>
</protein>
<evidence type="ECO:0000256" key="1">
    <source>
        <dbReference type="SAM" id="MobiDB-lite"/>
    </source>
</evidence>
<dbReference type="KEGG" id="xya:ET471_01770"/>
<gene>
    <name evidence="3" type="ORF">ET471_01770</name>
</gene>
<evidence type="ECO:0008006" key="5">
    <source>
        <dbReference type="Google" id="ProtNLM"/>
    </source>
</evidence>
<dbReference type="PANTHER" id="PTHR30032">
    <property type="entry name" value="N-ACETYLMURAMOYL-L-ALANINE AMIDASE-RELATED"/>
    <property type="match status" value="1"/>
</dbReference>
<evidence type="ECO:0000256" key="2">
    <source>
        <dbReference type="SAM" id="SignalP"/>
    </source>
</evidence>
<evidence type="ECO:0000313" key="3">
    <source>
        <dbReference type="EMBL" id="QAY68927.1"/>
    </source>
</evidence>
<name>A0A4P6F6S6_9MICO</name>
<feature type="signal peptide" evidence="2">
    <location>
        <begin position="1"/>
        <end position="22"/>
    </location>
</feature>
<dbReference type="PANTHER" id="PTHR30032:SF4">
    <property type="entry name" value="AMIDASE ENHANCER"/>
    <property type="match status" value="1"/>
</dbReference>
<dbReference type="GO" id="GO:0030288">
    <property type="term" value="C:outer membrane-bounded periplasmic space"/>
    <property type="evidence" value="ECO:0007669"/>
    <property type="project" value="TreeGrafter"/>
</dbReference>
<dbReference type="Pfam" id="PF04122">
    <property type="entry name" value="CW_binding_2"/>
    <property type="match status" value="3"/>
</dbReference>